<dbReference type="OrthoDB" id="9779069at2"/>
<organism evidence="7 8">
    <name type="scientific">Dictyobacter kobayashii</name>
    <dbReference type="NCBI Taxonomy" id="2014872"/>
    <lineage>
        <taxon>Bacteria</taxon>
        <taxon>Bacillati</taxon>
        <taxon>Chloroflexota</taxon>
        <taxon>Ktedonobacteria</taxon>
        <taxon>Ktedonobacterales</taxon>
        <taxon>Dictyobacteraceae</taxon>
        <taxon>Dictyobacter</taxon>
    </lineage>
</organism>
<dbReference type="Pfam" id="PF00196">
    <property type="entry name" value="GerE"/>
    <property type="match status" value="1"/>
</dbReference>
<dbReference type="CDD" id="cd17535">
    <property type="entry name" value="REC_NarL-like"/>
    <property type="match status" value="1"/>
</dbReference>
<feature type="domain" description="HTH luxR-type" evidence="5">
    <location>
        <begin position="170"/>
        <end position="237"/>
    </location>
</feature>
<dbReference type="GO" id="GO:0006355">
    <property type="term" value="P:regulation of DNA-templated transcription"/>
    <property type="evidence" value="ECO:0007669"/>
    <property type="project" value="InterPro"/>
</dbReference>
<dbReference type="InterPro" id="IPR058245">
    <property type="entry name" value="NreC/VraR/RcsB-like_REC"/>
</dbReference>
<feature type="region of interest" description="Disordered" evidence="4">
    <location>
        <begin position="155"/>
        <end position="177"/>
    </location>
</feature>
<dbReference type="Proteomes" id="UP000287188">
    <property type="component" value="Unassembled WGS sequence"/>
</dbReference>
<dbReference type="SUPFAM" id="SSF52172">
    <property type="entry name" value="CheY-like"/>
    <property type="match status" value="1"/>
</dbReference>
<dbReference type="InterPro" id="IPR000792">
    <property type="entry name" value="Tscrpt_reg_LuxR_C"/>
</dbReference>
<dbReference type="Gene3D" id="3.40.50.2300">
    <property type="match status" value="1"/>
</dbReference>
<dbReference type="PRINTS" id="PR00038">
    <property type="entry name" value="HTHLUXR"/>
</dbReference>
<keyword evidence="1 3" id="KW-0597">Phosphoprotein</keyword>
<protein>
    <submittedName>
        <fullName evidence="7">DNA-binding response regulator</fullName>
    </submittedName>
</protein>
<dbReference type="AlphaFoldDB" id="A0A402AZ20"/>
<evidence type="ECO:0000313" key="8">
    <source>
        <dbReference type="Proteomes" id="UP000287188"/>
    </source>
</evidence>
<evidence type="ECO:0000256" key="2">
    <source>
        <dbReference type="ARBA" id="ARBA00023125"/>
    </source>
</evidence>
<evidence type="ECO:0000259" key="5">
    <source>
        <dbReference type="PROSITE" id="PS50043"/>
    </source>
</evidence>
<dbReference type="InterPro" id="IPR001789">
    <property type="entry name" value="Sig_transdc_resp-reg_receiver"/>
</dbReference>
<dbReference type="SUPFAM" id="SSF46894">
    <property type="entry name" value="C-terminal effector domain of the bipartite response regulators"/>
    <property type="match status" value="1"/>
</dbReference>
<keyword evidence="2 7" id="KW-0238">DNA-binding</keyword>
<dbReference type="RefSeq" id="WP_126557557.1">
    <property type="nucleotide sequence ID" value="NZ_BIFS01000002.1"/>
</dbReference>
<feature type="domain" description="Response regulatory" evidence="6">
    <location>
        <begin position="13"/>
        <end position="129"/>
    </location>
</feature>
<dbReference type="InterPro" id="IPR016032">
    <property type="entry name" value="Sig_transdc_resp-reg_C-effctor"/>
</dbReference>
<dbReference type="GO" id="GO:0003677">
    <property type="term" value="F:DNA binding"/>
    <property type="evidence" value="ECO:0007669"/>
    <property type="project" value="UniProtKB-KW"/>
</dbReference>
<dbReference type="SMART" id="SM00448">
    <property type="entry name" value="REC"/>
    <property type="match status" value="1"/>
</dbReference>
<sequence length="239" mass="26398">MDGQQHERDRAVRVLIVDDQQLMREGIASLLSIQDGIEVIGTAANGQEALERALLERPQVILMDVRMPVMDGVQATMKIRLQLPDCKILMLTTFDDEEYVFEALRVGASGYLLKDIPAHDLAQAVQAVQRGIYQLDAVVMSRVMTGLQASKTKITAPDPAGAAKEPSNHPAKSWSQTGLTEREIEVLRQIAQGATNREIAIRLVISEGTVKNHISNILSRLGLRDRTQAALYAREHSLL</sequence>
<evidence type="ECO:0000313" key="7">
    <source>
        <dbReference type="EMBL" id="GCE24323.1"/>
    </source>
</evidence>
<dbReference type="GO" id="GO:0000160">
    <property type="term" value="P:phosphorelay signal transduction system"/>
    <property type="evidence" value="ECO:0007669"/>
    <property type="project" value="InterPro"/>
</dbReference>
<dbReference type="PANTHER" id="PTHR43214:SF43">
    <property type="entry name" value="TWO-COMPONENT RESPONSE REGULATOR"/>
    <property type="match status" value="1"/>
</dbReference>
<name>A0A402AZ20_9CHLR</name>
<dbReference type="EMBL" id="BIFS01000002">
    <property type="protein sequence ID" value="GCE24323.1"/>
    <property type="molecule type" value="Genomic_DNA"/>
</dbReference>
<evidence type="ECO:0000259" key="6">
    <source>
        <dbReference type="PROSITE" id="PS50110"/>
    </source>
</evidence>
<dbReference type="CDD" id="cd06170">
    <property type="entry name" value="LuxR_C_like"/>
    <property type="match status" value="1"/>
</dbReference>
<feature type="modified residue" description="4-aspartylphosphate" evidence="3">
    <location>
        <position position="64"/>
    </location>
</feature>
<dbReference type="PANTHER" id="PTHR43214">
    <property type="entry name" value="TWO-COMPONENT RESPONSE REGULATOR"/>
    <property type="match status" value="1"/>
</dbReference>
<dbReference type="PROSITE" id="PS00622">
    <property type="entry name" value="HTH_LUXR_1"/>
    <property type="match status" value="1"/>
</dbReference>
<evidence type="ECO:0000256" key="4">
    <source>
        <dbReference type="SAM" id="MobiDB-lite"/>
    </source>
</evidence>
<accession>A0A402AZ20</accession>
<dbReference type="SMART" id="SM00421">
    <property type="entry name" value="HTH_LUXR"/>
    <property type="match status" value="1"/>
</dbReference>
<keyword evidence="8" id="KW-1185">Reference proteome</keyword>
<gene>
    <name evidence="7" type="ORF">KDK_81230</name>
</gene>
<proteinExistence type="predicted"/>
<dbReference type="PROSITE" id="PS50043">
    <property type="entry name" value="HTH_LUXR_2"/>
    <property type="match status" value="1"/>
</dbReference>
<evidence type="ECO:0000256" key="3">
    <source>
        <dbReference type="PROSITE-ProRule" id="PRU00169"/>
    </source>
</evidence>
<dbReference type="InterPro" id="IPR011006">
    <property type="entry name" value="CheY-like_superfamily"/>
</dbReference>
<dbReference type="Pfam" id="PF00072">
    <property type="entry name" value="Response_reg"/>
    <property type="match status" value="1"/>
</dbReference>
<reference evidence="8" key="1">
    <citation type="submission" date="2018-12" db="EMBL/GenBank/DDBJ databases">
        <title>Tengunoibacter tsumagoiensis gen. nov., sp. nov., Dictyobacter kobayashii sp. nov., D. alpinus sp. nov., and D. joshuensis sp. nov. and description of Dictyobacteraceae fam. nov. within the order Ktedonobacterales isolated from Tengu-no-mugimeshi.</title>
        <authorList>
            <person name="Wang C.M."/>
            <person name="Zheng Y."/>
            <person name="Sakai Y."/>
            <person name="Toyoda A."/>
            <person name="Minakuchi Y."/>
            <person name="Abe K."/>
            <person name="Yokota A."/>
            <person name="Yabe S."/>
        </authorList>
    </citation>
    <scope>NUCLEOTIDE SEQUENCE [LARGE SCALE GENOMIC DNA]</scope>
    <source>
        <strain evidence="8">Uno11</strain>
    </source>
</reference>
<evidence type="ECO:0000256" key="1">
    <source>
        <dbReference type="ARBA" id="ARBA00022553"/>
    </source>
</evidence>
<dbReference type="InterPro" id="IPR039420">
    <property type="entry name" value="WalR-like"/>
</dbReference>
<comment type="caution">
    <text evidence="7">The sequence shown here is derived from an EMBL/GenBank/DDBJ whole genome shotgun (WGS) entry which is preliminary data.</text>
</comment>
<dbReference type="PROSITE" id="PS50110">
    <property type="entry name" value="RESPONSE_REGULATORY"/>
    <property type="match status" value="1"/>
</dbReference>